<evidence type="ECO:0000313" key="4">
    <source>
        <dbReference type="Proteomes" id="UP001140091"/>
    </source>
</evidence>
<name>A0A9W8MD06_9AGAR</name>
<comment type="caution">
    <text evidence="3">The sequence shown here is derived from an EMBL/GenBank/DDBJ whole genome shotgun (WGS) entry which is preliminary data.</text>
</comment>
<dbReference type="OrthoDB" id="2117718at2759"/>
<dbReference type="Pfam" id="PF04183">
    <property type="entry name" value="IucA_IucC"/>
    <property type="match status" value="1"/>
</dbReference>
<feature type="non-terminal residue" evidence="3">
    <location>
        <position position="460"/>
    </location>
</feature>
<feature type="domain" description="Aerobactin siderophore biosynthesis IucA/IucC N-terminal" evidence="1">
    <location>
        <begin position="38"/>
        <end position="249"/>
    </location>
</feature>
<organism evidence="3 4">
    <name type="scientific">Candolleomyces eurysporus</name>
    <dbReference type="NCBI Taxonomy" id="2828524"/>
    <lineage>
        <taxon>Eukaryota</taxon>
        <taxon>Fungi</taxon>
        <taxon>Dikarya</taxon>
        <taxon>Basidiomycota</taxon>
        <taxon>Agaricomycotina</taxon>
        <taxon>Agaricomycetes</taxon>
        <taxon>Agaricomycetidae</taxon>
        <taxon>Agaricales</taxon>
        <taxon>Agaricineae</taxon>
        <taxon>Psathyrellaceae</taxon>
        <taxon>Candolleomyces</taxon>
    </lineage>
</organism>
<dbReference type="GO" id="GO:0016881">
    <property type="term" value="F:acid-amino acid ligase activity"/>
    <property type="evidence" value="ECO:0007669"/>
    <property type="project" value="UniProtKB-ARBA"/>
</dbReference>
<accession>A0A9W8MD06</accession>
<keyword evidence="4" id="KW-1185">Reference proteome</keyword>
<dbReference type="Proteomes" id="UP001140091">
    <property type="component" value="Unassembled WGS sequence"/>
</dbReference>
<dbReference type="EMBL" id="JANBPK010001211">
    <property type="protein sequence ID" value="KAJ2924638.1"/>
    <property type="molecule type" value="Genomic_DNA"/>
</dbReference>
<evidence type="ECO:0000259" key="2">
    <source>
        <dbReference type="Pfam" id="PF06276"/>
    </source>
</evidence>
<sequence>MEKDMKEAIAKELASSWHYQYISYKNPTRCPSLQSPPIEWEQSLVAGHPTHPMHRARLVPSQLNDYDWYHPLIRFAQVPRDCVDLKGAFPEISQFLVEGASANTGVALDHGKFTYVPVHELQIPSISKLFPSVVVLPADISLRAFAQSSIRTVTVAELPAHALKLAIGVKISSSLRTISHFTADFGPRFSRDVIPRLNVDRSILFVETEPHSAVYRCEDPEAQKHFTAVIRQEYQPLPHETVIVCAALLETDHSNTKPGVSAIEHAFGLDTESKRIQFLDRYIELSTKAFIPALVTNGVAFEAHAQNVLVRVHRTTGELLGFVIRDLGGLRIHPPTLRHSIGVNFQFLPKHCVATETLEEIYPKFYHTYIHNHVQRLIRLLDLHYNGIGWEILRRHMNAAVPTDHPLRKIWLSTESRLVQSKCLMRMRMKDSYRDMVYNPYPNMIQFRPETIDGRKQSSL</sequence>
<proteinExistence type="predicted"/>
<dbReference type="AlphaFoldDB" id="A0A9W8MD06"/>
<dbReference type="PANTHER" id="PTHR34384:SF5">
    <property type="entry name" value="L-2,3-DIAMINOPROPANOATE--CITRATE LIGASE"/>
    <property type="match status" value="1"/>
</dbReference>
<evidence type="ECO:0000313" key="3">
    <source>
        <dbReference type="EMBL" id="KAJ2924638.1"/>
    </source>
</evidence>
<protein>
    <submittedName>
        <fullName evidence="3">Uncharacterized protein</fullName>
    </submittedName>
</protein>
<reference evidence="3" key="1">
    <citation type="submission" date="2022-06" db="EMBL/GenBank/DDBJ databases">
        <title>Genome Sequence of Candolleomyces eurysporus.</title>
        <authorList>
            <person name="Buettner E."/>
        </authorList>
    </citation>
    <scope>NUCLEOTIDE SEQUENCE</scope>
    <source>
        <strain evidence="3">VTCC 930004</strain>
    </source>
</reference>
<feature type="domain" description="Aerobactin siderophore biosynthesis IucA/IucC-like C-terminal" evidence="2">
    <location>
        <begin position="277"/>
        <end position="431"/>
    </location>
</feature>
<dbReference type="Pfam" id="PF06276">
    <property type="entry name" value="FhuF"/>
    <property type="match status" value="1"/>
</dbReference>
<dbReference type="PANTHER" id="PTHR34384">
    <property type="entry name" value="L-2,3-DIAMINOPROPANOATE--CITRATE LIGASE"/>
    <property type="match status" value="1"/>
</dbReference>
<dbReference type="Gene3D" id="1.10.510.40">
    <property type="match status" value="1"/>
</dbReference>
<dbReference type="InterPro" id="IPR022770">
    <property type="entry name" value="IucA/IucC-like_C"/>
</dbReference>
<dbReference type="InterPro" id="IPR037455">
    <property type="entry name" value="LucA/IucC-like"/>
</dbReference>
<dbReference type="InterPro" id="IPR007310">
    <property type="entry name" value="Aerobactin_biosyn_IucA/IucC_N"/>
</dbReference>
<gene>
    <name evidence="3" type="ORF">H1R20_g12449</name>
</gene>
<evidence type="ECO:0000259" key="1">
    <source>
        <dbReference type="Pfam" id="PF04183"/>
    </source>
</evidence>
<dbReference type="GO" id="GO:0019290">
    <property type="term" value="P:siderophore biosynthetic process"/>
    <property type="evidence" value="ECO:0007669"/>
    <property type="project" value="InterPro"/>
</dbReference>